<dbReference type="CDD" id="cd02205">
    <property type="entry name" value="CBS_pair_SF"/>
    <property type="match status" value="2"/>
</dbReference>
<keyword evidence="8" id="KW-1185">Reference proteome</keyword>
<proteinExistence type="predicted"/>
<dbReference type="EMBL" id="QOKY01000128">
    <property type="protein sequence ID" value="RMZ57165.1"/>
    <property type="molecule type" value="Genomic_DNA"/>
</dbReference>
<evidence type="ECO:0000259" key="5">
    <source>
        <dbReference type="PROSITE" id="PS51371"/>
    </source>
</evidence>
<dbReference type="Pfam" id="PF00571">
    <property type="entry name" value="CBS"/>
    <property type="match status" value="2"/>
</dbReference>
<feature type="domain" description="CBS" evidence="5">
    <location>
        <begin position="268"/>
        <end position="328"/>
    </location>
</feature>
<dbReference type="InterPro" id="IPR000644">
    <property type="entry name" value="CBS_dom"/>
</dbReference>
<evidence type="ECO:0000256" key="1">
    <source>
        <dbReference type="ARBA" id="ARBA00022737"/>
    </source>
</evidence>
<evidence type="ECO:0000256" key="4">
    <source>
        <dbReference type="SAM" id="MobiDB-lite"/>
    </source>
</evidence>
<gene>
    <name evidence="7" type="ORF">APUTEX25_003999</name>
    <name evidence="6" type="ORF">F751_2529</name>
</gene>
<dbReference type="STRING" id="3075.A0A087SIY3"/>
<dbReference type="PROSITE" id="PS51371">
    <property type="entry name" value="CBS"/>
    <property type="match status" value="1"/>
</dbReference>
<evidence type="ECO:0000256" key="2">
    <source>
        <dbReference type="ARBA" id="ARBA00023122"/>
    </source>
</evidence>
<reference evidence="9" key="2">
    <citation type="journal article" date="2018" name="Algal Res.">
        <title>Characterization of plant carbon substrate utilization by Auxenochlorella protothecoides.</title>
        <authorList>
            <person name="Vogler B.W."/>
            <person name="Starkenburg S.R."/>
            <person name="Sudasinghe N."/>
            <person name="Schambach J.Y."/>
            <person name="Rollin J.A."/>
            <person name="Pattathil S."/>
            <person name="Barry A.N."/>
        </authorList>
    </citation>
    <scope>NUCLEOTIDE SEQUENCE [LARGE SCALE GENOMIC DNA]</scope>
    <source>
        <strain evidence="9">UTEX 25</strain>
    </source>
</reference>
<feature type="region of interest" description="Disordered" evidence="4">
    <location>
        <begin position="157"/>
        <end position="178"/>
    </location>
</feature>
<dbReference type="SUPFAM" id="SSF54631">
    <property type="entry name" value="CBS-domain pair"/>
    <property type="match status" value="2"/>
</dbReference>
<evidence type="ECO:0000313" key="7">
    <source>
        <dbReference type="EMBL" id="RMZ57165.1"/>
    </source>
</evidence>
<reference evidence="7" key="4">
    <citation type="submission" date="2018-11" db="EMBL/GenBank/DDBJ databases">
        <title>Characterization of plant carbon substrate utilization by Auxenochlorella protothecoides.</title>
        <authorList>
            <person name="Vogler B.W."/>
            <person name="Starkenburg S.R."/>
            <person name="Sudasinghe N."/>
            <person name="Schambach J.Y."/>
            <person name="Rollin J.A."/>
            <person name="Pattathil S."/>
            <person name="Barry A.N."/>
        </authorList>
    </citation>
    <scope>NUCLEOTIDE SEQUENCE [LARGE SCALE GENOMIC DNA]</scope>
    <source>
        <strain evidence="7">UTEX 25</strain>
    </source>
</reference>
<keyword evidence="1" id="KW-0677">Repeat</keyword>
<dbReference type="PANTHER" id="PTHR13780">
    <property type="entry name" value="AMP-ACTIVATED PROTEIN KINASE, GAMMA REGULATORY SUBUNIT"/>
    <property type="match status" value="1"/>
</dbReference>
<dbReference type="InterPro" id="IPR046342">
    <property type="entry name" value="CBS_dom_sf"/>
</dbReference>
<dbReference type="RefSeq" id="XP_011398583.1">
    <property type="nucleotide sequence ID" value="XM_011400281.1"/>
</dbReference>
<dbReference type="AlphaFoldDB" id="A0A087SIY3"/>
<dbReference type="Proteomes" id="UP000279271">
    <property type="component" value="Unassembled WGS sequence"/>
</dbReference>
<accession>A0A087SIY3</accession>
<name>A0A087SIY3_AUXPR</name>
<dbReference type="GeneID" id="23613920"/>
<dbReference type="EMBL" id="KL662122">
    <property type="protein sequence ID" value="KFM25687.1"/>
    <property type="molecule type" value="Genomic_DNA"/>
</dbReference>
<sequence>MSESSLTAPLHELLRTTRLSSLLKDREVVSLDADCTVDEALRTLSEHRLLAAPLRLDEATAKSESLTGSPTPTVFLDIRDILSSFMHDLGDELLRETPAMLTRMRRLEERGLAFAEQPVRRLHTIGGDGLLLDAAAAPDLTLDAALREGFLKGEVSGARAPDAGAAPPPGAAQPPARSVTHRLGLADSRGRVVGILSQTDVVRWLAGALRDFPALAGASVASLGLGARRVEGVGAETPALDALAAMRAARVSALAVLGEDGALIGNFSVSDLRSILAEHFGASSTLESVVAKLVKNGLHRLYVCDNDLRPVGVITLTDILRRVCLSRA</sequence>
<protein>
    <submittedName>
        <fullName evidence="6">Protein SDS23</fullName>
    </submittedName>
</protein>
<evidence type="ECO:0000313" key="8">
    <source>
        <dbReference type="Proteomes" id="UP000028924"/>
    </source>
</evidence>
<dbReference type="OrthoDB" id="449052at2759"/>
<evidence type="ECO:0000256" key="3">
    <source>
        <dbReference type="PROSITE-ProRule" id="PRU00703"/>
    </source>
</evidence>
<dbReference type="eggNOG" id="KOG1764">
    <property type="taxonomic scope" value="Eukaryota"/>
</dbReference>
<organism evidence="6 8">
    <name type="scientific">Auxenochlorella protothecoides</name>
    <name type="common">Green microalga</name>
    <name type="synonym">Chlorella protothecoides</name>
    <dbReference type="NCBI Taxonomy" id="3075"/>
    <lineage>
        <taxon>Eukaryota</taxon>
        <taxon>Viridiplantae</taxon>
        <taxon>Chlorophyta</taxon>
        <taxon>core chlorophytes</taxon>
        <taxon>Trebouxiophyceae</taxon>
        <taxon>Chlorellales</taxon>
        <taxon>Chlorellaceae</taxon>
        <taxon>Auxenochlorella</taxon>
    </lineage>
</organism>
<dbReference type="Gene3D" id="3.10.580.10">
    <property type="entry name" value="CBS-domain"/>
    <property type="match status" value="3"/>
</dbReference>
<evidence type="ECO:0000313" key="6">
    <source>
        <dbReference type="EMBL" id="KFM25687.1"/>
    </source>
</evidence>
<dbReference type="KEGG" id="apro:F751_2529"/>
<evidence type="ECO:0000313" key="9">
    <source>
        <dbReference type="Proteomes" id="UP000279271"/>
    </source>
</evidence>
<dbReference type="InterPro" id="IPR050511">
    <property type="entry name" value="AMPK_gamma/SDS23_families"/>
</dbReference>
<reference evidence="7" key="3">
    <citation type="submission" date="2018-10" db="EMBL/GenBank/DDBJ databases">
        <authorList>
            <person name="Hovde B."/>
            <person name="Zhang X."/>
        </authorList>
    </citation>
    <scope>NUCLEOTIDE SEQUENCE [LARGE SCALE GENOMIC DNA]</scope>
    <source>
        <strain evidence="7">UTEX 25</strain>
    </source>
</reference>
<keyword evidence="2 3" id="KW-0129">CBS domain</keyword>
<dbReference type="Proteomes" id="UP000028924">
    <property type="component" value="Unassembled WGS sequence"/>
</dbReference>
<dbReference type="SMART" id="SM00116">
    <property type="entry name" value="CBS"/>
    <property type="match status" value="2"/>
</dbReference>
<reference evidence="6 8" key="1">
    <citation type="journal article" date="2014" name="BMC Genomics">
        <title>Oil accumulation mechanisms of the oleaginous microalga Chlorella protothecoides revealed through its genome, transcriptomes, and proteomes.</title>
        <authorList>
            <person name="Gao C."/>
            <person name="Wang Y."/>
            <person name="Shen Y."/>
            <person name="Yan D."/>
            <person name="He X."/>
            <person name="Dai J."/>
            <person name="Wu Q."/>
        </authorList>
    </citation>
    <scope>NUCLEOTIDE SEQUENCE [LARGE SCALE GENOMIC DNA]</scope>
    <source>
        <strain evidence="6 8">0710</strain>
    </source>
</reference>